<dbReference type="SUPFAM" id="SSF53850">
    <property type="entry name" value="Periplasmic binding protein-like II"/>
    <property type="match status" value="1"/>
</dbReference>
<comment type="caution">
    <text evidence="6">The sequence shown here is derived from an EMBL/GenBank/DDBJ whole genome shotgun (WGS) entry which is preliminary data.</text>
</comment>
<accession>A0ABS8CK57</accession>
<comment type="subcellular location">
    <subcellularLocation>
        <location evidence="1">Periplasm</location>
    </subcellularLocation>
</comment>
<dbReference type="InterPro" id="IPR006311">
    <property type="entry name" value="TAT_signal"/>
</dbReference>
<dbReference type="Gene3D" id="3.40.190.10">
    <property type="entry name" value="Periplasmic binding protein-like II"/>
    <property type="match status" value="1"/>
</dbReference>
<evidence type="ECO:0000256" key="2">
    <source>
        <dbReference type="ARBA" id="ARBA00005695"/>
    </source>
</evidence>
<evidence type="ECO:0000256" key="4">
    <source>
        <dbReference type="ARBA" id="ARBA00022729"/>
    </source>
</evidence>
<dbReference type="RefSeq" id="WP_226934684.1">
    <property type="nucleotide sequence ID" value="NZ_JACDXX010000005.1"/>
</dbReference>
<comment type="similarity">
    <text evidence="2">Belongs to the bacterial solute-binding protein 5 family.</text>
</comment>
<organism evidence="6 7">
    <name type="scientific">Pseudogemmobacter faecipullorum</name>
    <dbReference type="NCBI Taxonomy" id="2755041"/>
    <lineage>
        <taxon>Bacteria</taxon>
        <taxon>Pseudomonadati</taxon>
        <taxon>Pseudomonadota</taxon>
        <taxon>Alphaproteobacteria</taxon>
        <taxon>Rhodobacterales</taxon>
        <taxon>Paracoccaceae</taxon>
        <taxon>Pseudogemmobacter</taxon>
    </lineage>
</organism>
<dbReference type="PANTHER" id="PTHR30290">
    <property type="entry name" value="PERIPLASMIC BINDING COMPONENT OF ABC TRANSPORTER"/>
    <property type="match status" value="1"/>
</dbReference>
<evidence type="ECO:0000256" key="1">
    <source>
        <dbReference type="ARBA" id="ARBA00004418"/>
    </source>
</evidence>
<protein>
    <submittedName>
        <fullName evidence="6">ABC transporter substrate-binding protein</fullName>
    </submittedName>
</protein>
<dbReference type="CDD" id="cd08503">
    <property type="entry name" value="PBP2_NikA_DppA_OppA_like_17"/>
    <property type="match status" value="1"/>
</dbReference>
<reference evidence="6 7" key="1">
    <citation type="submission" date="2020-07" db="EMBL/GenBank/DDBJ databases">
        <title>Pseudogemmobacter sp. nov., isolated from poultry manure in Taiwan.</title>
        <authorList>
            <person name="Lin S.-Y."/>
            <person name="Tang Y.-S."/>
            <person name="Young C.-C."/>
        </authorList>
    </citation>
    <scope>NUCLEOTIDE SEQUENCE [LARGE SCALE GENOMIC DNA]</scope>
    <source>
        <strain evidence="6 7">CC-YST710</strain>
    </source>
</reference>
<dbReference type="InterPro" id="IPR000914">
    <property type="entry name" value="SBP_5_dom"/>
</dbReference>
<keyword evidence="7" id="KW-1185">Reference proteome</keyword>
<dbReference type="InterPro" id="IPR039424">
    <property type="entry name" value="SBP_5"/>
</dbReference>
<dbReference type="EMBL" id="JACDXX010000005">
    <property type="protein sequence ID" value="MCB5409779.1"/>
    <property type="molecule type" value="Genomic_DNA"/>
</dbReference>
<dbReference type="Proteomes" id="UP001198571">
    <property type="component" value="Unassembled WGS sequence"/>
</dbReference>
<evidence type="ECO:0000313" key="6">
    <source>
        <dbReference type="EMBL" id="MCB5409779.1"/>
    </source>
</evidence>
<evidence type="ECO:0000259" key="5">
    <source>
        <dbReference type="Pfam" id="PF00496"/>
    </source>
</evidence>
<keyword evidence="3" id="KW-0813">Transport</keyword>
<evidence type="ECO:0000256" key="3">
    <source>
        <dbReference type="ARBA" id="ARBA00022448"/>
    </source>
</evidence>
<dbReference type="PANTHER" id="PTHR30290:SF9">
    <property type="entry name" value="OLIGOPEPTIDE-BINDING PROTEIN APPA"/>
    <property type="match status" value="1"/>
</dbReference>
<gene>
    <name evidence="6" type="ORF">H0485_07160</name>
</gene>
<dbReference type="InterPro" id="IPR030678">
    <property type="entry name" value="Peptide/Ni-bd"/>
</dbReference>
<name>A0ABS8CK57_9RHOB</name>
<feature type="domain" description="Solute-binding protein family 5" evidence="5">
    <location>
        <begin position="111"/>
        <end position="456"/>
    </location>
</feature>
<keyword evidence="4" id="KW-0732">Signal</keyword>
<evidence type="ECO:0000313" key="7">
    <source>
        <dbReference type="Proteomes" id="UP001198571"/>
    </source>
</evidence>
<proteinExistence type="inferred from homology"/>
<dbReference type="Gene3D" id="3.10.105.10">
    <property type="entry name" value="Dipeptide-binding Protein, Domain 3"/>
    <property type="match status" value="1"/>
</dbReference>
<sequence>MTSKTAQPQTAALHPAATIYAEDYRQGLLSRREFLTRTTALGVAAPLAFGLIGLEAPARAQESPVAGGTLRMNMELKALKDPRASDWSQISNFLRGWLEYLVEYNNDGSIRGMLLESWEANDNASEYVLKVRQGVKWSNGDDFTAEDVAHNFARWADGTVEGNSMAGRVVGLVDPATKKLREGAVTVVDGATVKLSLSSPDIALIAALADYPGHVVHQSYDNGDPTTTPGTGPFKFESFETGVRAALVKSDQPWWGSAVYGGPWLDRIEYIDLGTDPSAVLAAAGSGELDATYQTTGEYVEMFDGLGWDQSEAVTAATLAVRFNQEAGEYKDVKVRTGLTKCVDNAIVLELGYNGLGTVAENHHVCPIHPEYYALAPVVPDPAGGKALVEEAGKADFEFELISLDEPWQAATCDAIAPQIRDAGLKIKRTALPGATFWNDWTKFPFSATEWNMRPLGVQILVSAYRTGEAWNESAFSNAEFDENLEKALSIVDAKARSQVVKRLEEILQEQGVLIQPYWRSLYRHTDPKVRGCDQHATFEHHHYNWWIAA</sequence>
<dbReference type="PROSITE" id="PS51318">
    <property type="entry name" value="TAT"/>
    <property type="match status" value="1"/>
</dbReference>
<dbReference type="Pfam" id="PF00496">
    <property type="entry name" value="SBP_bac_5"/>
    <property type="match status" value="1"/>
</dbReference>
<dbReference type="PIRSF" id="PIRSF002741">
    <property type="entry name" value="MppA"/>
    <property type="match status" value="1"/>
</dbReference>